<feature type="domain" description="Spore germination GerAC-like C-terminal" evidence="8">
    <location>
        <begin position="209"/>
        <end position="367"/>
    </location>
</feature>
<dbReference type="InterPro" id="IPR057336">
    <property type="entry name" value="GerAC_N"/>
</dbReference>
<keyword evidence="6" id="KW-0564">Palmitate</keyword>
<dbReference type="InterPro" id="IPR008844">
    <property type="entry name" value="Spore_GerAC-like"/>
</dbReference>
<keyword evidence="3" id="KW-0309">Germination</keyword>
<feature type="domain" description="Spore germination protein N-terminal" evidence="9">
    <location>
        <begin position="24"/>
        <end position="199"/>
    </location>
</feature>
<evidence type="ECO:0000256" key="1">
    <source>
        <dbReference type="ARBA" id="ARBA00004635"/>
    </source>
</evidence>
<dbReference type="Pfam" id="PF05504">
    <property type="entry name" value="Spore_GerAC"/>
    <property type="match status" value="1"/>
</dbReference>
<gene>
    <name evidence="10" type="ORF">ABNN70_14245</name>
</gene>
<dbReference type="GO" id="GO:0016020">
    <property type="term" value="C:membrane"/>
    <property type="evidence" value="ECO:0007669"/>
    <property type="project" value="UniProtKB-SubCell"/>
</dbReference>
<evidence type="ECO:0000256" key="6">
    <source>
        <dbReference type="ARBA" id="ARBA00023139"/>
    </source>
</evidence>
<proteinExistence type="inferred from homology"/>
<evidence type="ECO:0000256" key="4">
    <source>
        <dbReference type="ARBA" id="ARBA00022729"/>
    </source>
</evidence>
<dbReference type="RefSeq" id="WP_353948166.1">
    <property type="nucleotide sequence ID" value="NZ_CP159510.1"/>
</dbReference>
<dbReference type="InterPro" id="IPR046953">
    <property type="entry name" value="Spore_GerAC-like_C"/>
</dbReference>
<comment type="similarity">
    <text evidence="2">Belongs to the GerABKC lipoprotein family.</text>
</comment>
<sequence>MKIQITAIVLITLTCLSGCIPTNVIDDILMVEAEGTDYIGGGKVMGTVTMPSYIEPGNPGGAGAGLPTTASMMRSISGVTYDGKSLVSHFQPEGQRMLKISKVRIFLYDTALARNGLSKQFDFLNRDPDAPHDLTVAIVEGSTKDLLTYDNYQTQIPISRYAQDLILQNMQQNYPDINMNRVLYSYYGAFMDPVIPLIRRNGDHLELRGLALFNHDKYVMKIRGNDIFIFKMLYENFNQGVYDFEYEPDKHVAIRNVHTTVRYRVRDGNSRSPDIYAHVKMIGQVRQAYPGSISKHSADVTERKLERHMQQKAEDLFTRLQKKGVDPLRIGDTVRSFTYHFDGKSWHERYAHATFHCKVSVNITQTGISR</sequence>
<evidence type="ECO:0000256" key="3">
    <source>
        <dbReference type="ARBA" id="ARBA00022544"/>
    </source>
</evidence>
<dbReference type="NCBIfam" id="TIGR02887">
    <property type="entry name" value="spore_ger_x_C"/>
    <property type="match status" value="1"/>
</dbReference>
<dbReference type="GO" id="GO:0009847">
    <property type="term" value="P:spore germination"/>
    <property type="evidence" value="ECO:0007669"/>
    <property type="project" value="InterPro"/>
</dbReference>
<comment type="subcellular location">
    <subcellularLocation>
        <location evidence="1">Membrane</location>
        <topology evidence="1">Lipid-anchor</topology>
    </subcellularLocation>
</comment>
<organism evidence="10">
    <name type="scientific">Sporolactobacillus sp. Y61</name>
    <dbReference type="NCBI Taxonomy" id="3160863"/>
    <lineage>
        <taxon>Bacteria</taxon>
        <taxon>Bacillati</taxon>
        <taxon>Bacillota</taxon>
        <taxon>Bacilli</taxon>
        <taxon>Bacillales</taxon>
        <taxon>Sporolactobacillaceae</taxon>
        <taxon>Sporolactobacillus</taxon>
    </lineage>
</organism>
<protein>
    <submittedName>
        <fullName evidence="10">Ger(X)C family spore germination protein</fullName>
    </submittedName>
</protein>
<dbReference type="Pfam" id="PF25198">
    <property type="entry name" value="Spore_GerAC_N"/>
    <property type="match status" value="1"/>
</dbReference>
<dbReference type="InterPro" id="IPR038501">
    <property type="entry name" value="Spore_GerAC_C_sf"/>
</dbReference>
<dbReference type="PANTHER" id="PTHR35789">
    <property type="entry name" value="SPORE GERMINATION PROTEIN B3"/>
    <property type="match status" value="1"/>
</dbReference>
<name>A0AAU8IEU4_9BACL</name>
<keyword evidence="5" id="KW-0472">Membrane</keyword>
<keyword evidence="4" id="KW-0732">Signal</keyword>
<keyword evidence="7" id="KW-0449">Lipoprotein</keyword>
<evidence type="ECO:0000313" key="10">
    <source>
        <dbReference type="EMBL" id="XCJ16779.1"/>
    </source>
</evidence>
<accession>A0AAU8IEU4</accession>
<dbReference type="AlphaFoldDB" id="A0AAU8IEU4"/>
<evidence type="ECO:0000259" key="8">
    <source>
        <dbReference type="Pfam" id="PF05504"/>
    </source>
</evidence>
<reference evidence="10" key="1">
    <citation type="submission" date="2024-06" db="EMBL/GenBank/DDBJ databases">
        <authorList>
            <person name="Fan A."/>
            <person name="Zhang F.Y."/>
            <person name="Zhang L."/>
        </authorList>
    </citation>
    <scope>NUCLEOTIDE SEQUENCE</scope>
    <source>
        <strain evidence="10">Y61</strain>
    </source>
</reference>
<evidence type="ECO:0000256" key="2">
    <source>
        <dbReference type="ARBA" id="ARBA00007886"/>
    </source>
</evidence>
<evidence type="ECO:0000256" key="7">
    <source>
        <dbReference type="ARBA" id="ARBA00023288"/>
    </source>
</evidence>
<dbReference type="PANTHER" id="PTHR35789:SF1">
    <property type="entry name" value="SPORE GERMINATION PROTEIN B3"/>
    <property type="match status" value="1"/>
</dbReference>
<evidence type="ECO:0000256" key="5">
    <source>
        <dbReference type="ARBA" id="ARBA00023136"/>
    </source>
</evidence>
<dbReference type="Gene3D" id="3.30.300.210">
    <property type="entry name" value="Nutrient germinant receptor protein C, domain 3"/>
    <property type="match status" value="1"/>
</dbReference>
<dbReference type="EMBL" id="CP159510">
    <property type="protein sequence ID" value="XCJ16779.1"/>
    <property type="molecule type" value="Genomic_DNA"/>
</dbReference>
<evidence type="ECO:0000259" key="9">
    <source>
        <dbReference type="Pfam" id="PF25198"/>
    </source>
</evidence>